<dbReference type="EMBL" id="CP163302">
    <property type="protein sequence ID" value="XDP45348.1"/>
    <property type="molecule type" value="Genomic_DNA"/>
</dbReference>
<dbReference type="InterPro" id="IPR019587">
    <property type="entry name" value="Polyketide_cyclase/dehydratase"/>
</dbReference>
<dbReference type="RefSeq" id="WP_307956359.1">
    <property type="nucleotide sequence ID" value="NZ_CP163302.1"/>
</dbReference>
<dbReference type="Gene3D" id="3.30.530.20">
    <property type="match status" value="1"/>
</dbReference>
<name>A0AB39L4I7_9MICC</name>
<accession>A0AB39L4I7</accession>
<dbReference type="InterPro" id="IPR023393">
    <property type="entry name" value="START-like_dom_sf"/>
</dbReference>
<dbReference type="AlphaFoldDB" id="A0AB39L4I7"/>
<organism evidence="1">
    <name type="scientific">Sinomonas puerhi</name>
    <dbReference type="NCBI Taxonomy" id="3238584"/>
    <lineage>
        <taxon>Bacteria</taxon>
        <taxon>Bacillati</taxon>
        <taxon>Actinomycetota</taxon>
        <taxon>Actinomycetes</taxon>
        <taxon>Micrococcales</taxon>
        <taxon>Micrococcaceae</taxon>
        <taxon>Sinomonas</taxon>
    </lineage>
</organism>
<proteinExistence type="predicted"/>
<sequence length="147" mass="16177">MAHFSGSVTIARAPEDVFDFVADERNEPRYNPEMTTVQKLTDGPIGVGTRWRATVVSRGRPLSMEIEVTEFSRPARLGSVTRMTTARITGALTFAPAAGGTLMSWSWNLEPKGAMRLLGPVFGAVGRKQEERIWRSLKQLLEGEAPS</sequence>
<protein>
    <submittedName>
        <fullName evidence="1">SRPBCC family protein</fullName>
    </submittedName>
</protein>
<dbReference type="SUPFAM" id="SSF55961">
    <property type="entry name" value="Bet v1-like"/>
    <property type="match status" value="1"/>
</dbReference>
<dbReference type="Pfam" id="PF10604">
    <property type="entry name" value="Polyketide_cyc2"/>
    <property type="match status" value="1"/>
</dbReference>
<reference evidence="1" key="1">
    <citation type="submission" date="2024-07" db="EMBL/GenBank/DDBJ databases">
        <authorList>
            <person name="fu j."/>
        </authorList>
    </citation>
    <scope>NUCLEOTIDE SEQUENCE</scope>
    <source>
        <strain evidence="1">P10A9</strain>
    </source>
</reference>
<dbReference type="KEGG" id="spue:AB5L97_19130"/>
<evidence type="ECO:0000313" key="1">
    <source>
        <dbReference type="EMBL" id="XDP45348.1"/>
    </source>
</evidence>
<gene>
    <name evidence="1" type="ORF">AB5L97_19130</name>
</gene>